<dbReference type="InterPro" id="IPR021990">
    <property type="entry name" value="Mediator_Med12_LCEWAV"/>
</dbReference>
<sequence>MCTLISRGDLISPTEPTTSSNSGSGHTVAPPVNSTGTNHNMDDDIFAGIDLKPPKMEENVRMDLDDSKIDDDLDKLLQHIKVDQQNSMDAPDSPKDPGEPSHSVTSPMMGPSGMGIPGMPSMAMGPMSVPGIRTTSAGPSSACAAPPLVSCHYHYTMHFPLPPAEPEHTPHDANQRHILLYGVGRQRDEAKHAVKKMTKGKVYMKICTN</sequence>
<comment type="similarity">
    <text evidence="2">Belongs to the Mediator complex subunit 12 family.</text>
</comment>
<dbReference type="Pfam" id="PF12145">
    <property type="entry name" value="Med12-LCEWAV"/>
    <property type="match status" value="1"/>
</dbReference>
<keyword evidence="11" id="KW-1185">Reference proteome</keyword>
<organism evidence="10 11">
    <name type="scientific">Diatraea saccharalis</name>
    <name type="common">sugarcane borer</name>
    <dbReference type="NCBI Taxonomy" id="40085"/>
    <lineage>
        <taxon>Eukaryota</taxon>
        <taxon>Metazoa</taxon>
        <taxon>Ecdysozoa</taxon>
        <taxon>Arthropoda</taxon>
        <taxon>Hexapoda</taxon>
        <taxon>Insecta</taxon>
        <taxon>Pterygota</taxon>
        <taxon>Neoptera</taxon>
        <taxon>Endopterygota</taxon>
        <taxon>Lepidoptera</taxon>
        <taxon>Glossata</taxon>
        <taxon>Ditrysia</taxon>
        <taxon>Pyraloidea</taxon>
        <taxon>Crambidae</taxon>
        <taxon>Crambinae</taxon>
        <taxon>Diatraea</taxon>
    </lineage>
</organism>
<evidence type="ECO:0000256" key="6">
    <source>
        <dbReference type="ARBA" id="ARBA00023163"/>
    </source>
</evidence>
<protein>
    <recommendedName>
        <fullName evidence="9">Mediator complex subunit Med12 LCEWAV-domain domain-containing protein</fullName>
    </recommendedName>
</protein>
<evidence type="ECO:0000256" key="3">
    <source>
        <dbReference type="ARBA" id="ARBA00022491"/>
    </source>
</evidence>
<evidence type="ECO:0000256" key="5">
    <source>
        <dbReference type="ARBA" id="ARBA00023159"/>
    </source>
</evidence>
<keyword evidence="7" id="KW-0539">Nucleus</keyword>
<dbReference type="EMBL" id="OU893341">
    <property type="protein sequence ID" value="CAG9782847.1"/>
    <property type="molecule type" value="Genomic_DNA"/>
</dbReference>
<dbReference type="GO" id="GO:0005634">
    <property type="term" value="C:nucleus"/>
    <property type="evidence" value="ECO:0007669"/>
    <property type="project" value="UniProtKB-SubCell"/>
</dbReference>
<name>A0A9N9N0S8_9NEOP</name>
<reference evidence="10" key="2">
    <citation type="submission" date="2022-10" db="EMBL/GenBank/DDBJ databases">
        <authorList>
            <consortium name="ENA_rothamsted_submissions"/>
            <consortium name="culmorum"/>
            <person name="King R."/>
        </authorList>
    </citation>
    <scope>NUCLEOTIDE SEQUENCE</scope>
</reference>
<dbReference type="AlphaFoldDB" id="A0A9N9N0S8"/>
<evidence type="ECO:0000313" key="11">
    <source>
        <dbReference type="Proteomes" id="UP001153714"/>
    </source>
</evidence>
<evidence type="ECO:0000256" key="7">
    <source>
        <dbReference type="ARBA" id="ARBA00023242"/>
    </source>
</evidence>
<feature type="domain" description="Mediator complex subunit Med12 LCEWAV-domain" evidence="9">
    <location>
        <begin position="1"/>
        <end position="180"/>
    </location>
</feature>
<feature type="region of interest" description="Disordered" evidence="8">
    <location>
        <begin position="84"/>
        <end position="113"/>
    </location>
</feature>
<comment type="subcellular location">
    <subcellularLocation>
        <location evidence="1">Nucleus</location>
    </subcellularLocation>
</comment>
<evidence type="ECO:0000313" key="10">
    <source>
        <dbReference type="EMBL" id="CAG9782847.1"/>
    </source>
</evidence>
<evidence type="ECO:0000256" key="1">
    <source>
        <dbReference type="ARBA" id="ARBA00004123"/>
    </source>
</evidence>
<feature type="compositionally biased region" description="Polar residues" evidence="8">
    <location>
        <begin position="14"/>
        <end position="25"/>
    </location>
</feature>
<evidence type="ECO:0000256" key="4">
    <source>
        <dbReference type="ARBA" id="ARBA00023015"/>
    </source>
</evidence>
<reference evidence="10" key="1">
    <citation type="submission" date="2021-12" db="EMBL/GenBank/DDBJ databases">
        <authorList>
            <person name="King R."/>
        </authorList>
    </citation>
    <scope>NUCLEOTIDE SEQUENCE</scope>
</reference>
<evidence type="ECO:0000256" key="8">
    <source>
        <dbReference type="SAM" id="MobiDB-lite"/>
    </source>
</evidence>
<keyword evidence="3" id="KW-0678">Repressor</keyword>
<proteinExistence type="inferred from homology"/>
<evidence type="ECO:0000256" key="2">
    <source>
        <dbReference type="ARBA" id="ARBA00010289"/>
    </source>
</evidence>
<dbReference type="Proteomes" id="UP001153714">
    <property type="component" value="Chromosome 10"/>
</dbReference>
<accession>A0A9N9N0S8</accession>
<gene>
    <name evidence="10" type="ORF">DIATSA_LOCUS1080</name>
</gene>
<dbReference type="OrthoDB" id="20828at2759"/>
<keyword evidence="5" id="KW-0010">Activator</keyword>
<evidence type="ECO:0000259" key="9">
    <source>
        <dbReference type="Pfam" id="PF12145"/>
    </source>
</evidence>
<feature type="region of interest" description="Disordered" evidence="8">
    <location>
        <begin position="1"/>
        <end position="41"/>
    </location>
</feature>
<keyword evidence="4" id="KW-0805">Transcription regulation</keyword>
<keyword evidence="6" id="KW-0804">Transcription</keyword>